<dbReference type="Proteomes" id="UP000288669">
    <property type="component" value="Unassembled WGS sequence"/>
</dbReference>
<dbReference type="Pfam" id="PF00005">
    <property type="entry name" value="ABC_tran"/>
    <property type="match status" value="1"/>
</dbReference>
<reference evidence="13 14" key="1">
    <citation type="submission" date="2017-05" db="EMBL/GenBank/DDBJ databases">
        <title>Vagococcus spp. assemblies.</title>
        <authorList>
            <person name="Gulvik C.A."/>
        </authorList>
    </citation>
    <scope>NUCLEOTIDE SEQUENCE [LARGE SCALE GENOMIC DNA]</scope>
    <source>
        <strain evidence="13 14">DSM 24756</strain>
    </source>
</reference>
<feature type="transmembrane region" description="Helical" evidence="10">
    <location>
        <begin position="27"/>
        <end position="45"/>
    </location>
</feature>
<evidence type="ECO:0000256" key="5">
    <source>
        <dbReference type="ARBA" id="ARBA00022741"/>
    </source>
</evidence>
<dbReference type="PROSITE" id="PS00211">
    <property type="entry name" value="ABC_TRANSPORTER_1"/>
    <property type="match status" value="1"/>
</dbReference>
<keyword evidence="5" id="KW-0547">Nucleotide-binding</keyword>
<dbReference type="GO" id="GO:0005886">
    <property type="term" value="C:plasma membrane"/>
    <property type="evidence" value="ECO:0007669"/>
    <property type="project" value="UniProtKB-SubCell"/>
</dbReference>
<evidence type="ECO:0000256" key="7">
    <source>
        <dbReference type="ARBA" id="ARBA00022989"/>
    </source>
</evidence>
<dbReference type="InterPro" id="IPR027417">
    <property type="entry name" value="P-loop_NTPase"/>
</dbReference>
<evidence type="ECO:0000256" key="10">
    <source>
        <dbReference type="SAM" id="Phobius"/>
    </source>
</evidence>
<feature type="coiled-coil region" evidence="9">
    <location>
        <begin position="212"/>
        <end position="239"/>
    </location>
</feature>
<feature type="domain" description="ABC transmembrane type-1" evidence="12">
    <location>
        <begin position="31"/>
        <end position="297"/>
    </location>
</feature>
<evidence type="ECO:0000256" key="1">
    <source>
        <dbReference type="ARBA" id="ARBA00004651"/>
    </source>
</evidence>
<dbReference type="AlphaFoldDB" id="A0A430AFD1"/>
<evidence type="ECO:0000256" key="2">
    <source>
        <dbReference type="ARBA" id="ARBA00022448"/>
    </source>
</evidence>
<dbReference type="GO" id="GO:0016887">
    <property type="term" value="F:ATP hydrolysis activity"/>
    <property type="evidence" value="ECO:0007669"/>
    <property type="project" value="InterPro"/>
</dbReference>
<dbReference type="GO" id="GO:0140359">
    <property type="term" value="F:ABC-type transporter activity"/>
    <property type="evidence" value="ECO:0007669"/>
    <property type="project" value="InterPro"/>
</dbReference>
<dbReference type="PANTHER" id="PTHR24221:SF397">
    <property type="entry name" value="ABC TRANSPORTER, ATP-BINDING TRANSMEMBRANE PROTEIN"/>
    <property type="match status" value="1"/>
</dbReference>
<feature type="transmembrane region" description="Helical" evidence="10">
    <location>
        <begin position="276"/>
        <end position="298"/>
    </location>
</feature>
<evidence type="ECO:0008006" key="15">
    <source>
        <dbReference type="Google" id="ProtNLM"/>
    </source>
</evidence>
<evidence type="ECO:0000256" key="8">
    <source>
        <dbReference type="ARBA" id="ARBA00023136"/>
    </source>
</evidence>
<dbReference type="Pfam" id="PF00664">
    <property type="entry name" value="ABC_membrane"/>
    <property type="match status" value="1"/>
</dbReference>
<dbReference type="SMART" id="SM00382">
    <property type="entry name" value="AAA"/>
    <property type="match status" value="1"/>
</dbReference>
<dbReference type="PROSITE" id="PS50929">
    <property type="entry name" value="ABC_TM1F"/>
    <property type="match status" value="1"/>
</dbReference>
<dbReference type="InterPro" id="IPR011527">
    <property type="entry name" value="ABC1_TM_dom"/>
</dbReference>
<evidence type="ECO:0000256" key="6">
    <source>
        <dbReference type="ARBA" id="ARBA00022840"/>
    </source>
</evidence>
<evidence type="ECO:0000256" key="9">
    <source>
        <dbReference type="SAM" id="Coils"/>
    </source>
</evidence>
<dbReference type="Gene3D" id="3.40.50.300">
    <property type="entry name" value="P-loop containing nucleotide triphosphate hydrolases"/>
    <property type="match status" value="1"/>
</dbReference>
<dbReference type="SUPFAM" id="SSF52540">
    <property type="entry name" value="P-loop containing nucleoside triphosphate hydrolases"/>
    <property type="match status" value="1"/>
</dbReference>
<dbReference type="GO" id="GO:0005524">
    <property type="term" value="F:ATP binding"/>
    <property type="evidence" value="ECO:0007669"/>
    <property type="project" value="UniProtKB-KW"/>
</dbReference>
<feature type="domain" description="ABC transporter" evidence="11">
    <location>
        <begin position="336"/>
        <end position="570"/>
    </location>
</feature>
<dbReference type="SUPFAM" id="SSF90123">
    <property type="entry name" value="ABC transporter transmembrane region"/>
    <property type="match status" value="1"/>
</dbReference>
<dbReference type="InterPro" id="IPR039421">
    <property type="entry name" value="Type_1_exporter"/>
</dbReference>
<accession>A0A430AFD1</accession>
<feature type="transmembrane region" description="Helical" evidence="10">
    <location>
        <begin position="245"/>
        <end position="270"/>
    </location>
</feature>
<dbReference type="FunFam" id="3.40.50.300:FF:000221">
    <property type="entry name" value="Multidrug ABC transporter ATP-binding protein"/>
    <property type="match status" value="1"/>
</dbReference>
<keyword evidence="7 10" id="KW-1133">Transmembrane helix</keyword>
<evidence type="ECO:0000259" key="12">
    <source>
        <dbReference type="PROSITE" id="PS50929"/>
    </source>
</evidence>
<dbReference type="PANTHER" id="PTHR24221">
    <property type="entry name" value="ATP-BINDING CASSETTE SUB-FAMILY B"/>
    <property type="match status" value="1"/>
</dbReference>
<dbReference type="InterPro" id="IPR003439">
    <property type="entry name" value="ABC_transporter-like_ATP-bd"/>
</dbReference>
<dbReference type="EMBL" id="NGJZ01000003">
    <property type="protein sequence ID" value="RSU06428.1"/>
    <property type="molecule type" value="Genomic_DNA"/>
</dbReference>
<keyword evidence="4 10" id="KW-0812">Transmembrane</keyword>
<proteinExistence type="predicted"/>
<name>A0A430AFD1_9ENTE</name>
<sequence>MIDKIAEKYALSTQGARTFIRSSILEFINNLVSMLPMALFLYLLYDISTAVSNGTLLKNGFFYLLLGVVVLILLFVSNYATYTELYVGTYKESAQIRLSLAEKMKQLPMSFYSKKAPSEIASVMLNDVADLENFFSHGMPKITGLIPFVGLTLIALLAINWKLTLVSAVVIPLSWLIFQGSSYMEKKAHQEYFSTITKQSDYFQEMIEKMQETRLLNRKKEAKKEMAELLAQQEKTHRKTELPTAISQGMIAAVLQSGIGLVIIFGSYWYTQHELTLIELLIFLIATNKMYNMMISIYEKLSMSRNTKIRIERLKSLYHEKNQVGNTTPAFSNYNFELKNLGFEYKVGQPVLKNVNFTANEGEITALVGPSGSGKSTMLRILSRLYDYDKGNVLLGGHELQNIATDYLFEHISVVFQEVVLFNTSILENIRMGKKDASDQEVLAAAKKAQCDEFALHLEQGYDSIIGENGSLLSGGERQRISIARAFLKDSPILFLDETSSALDSENEYAVQQALSKLVKGKTVLVVAHRLKTIENADKIIVLGAGSVLEQGNKEQLLARDGMFKRQYQYEMGTLSNNQM</sequence>
<dbReference type="GO" id="GO:0034040">
    <property type="term" value="F:ATPase-coupled lipid transmembrane transporter activity"/>
    <property type="evidence" value="ECO:0007669"/>
    <property type="project" value="TreeGrafter"/>
</dbReference>
<dbReference type="PROSITE" id="PS50893">
    <property type="entry name" value="ABC_TRANSPORTER_2"/>
    <property type="match status" value="1"/>
</dbReference>
<keyword evidence="9" id="KW-0175">Coiled coil</keyword>
<dbReference type="InterPro" id="IPR003593">
    <property type="entry name" value="AAA+_ATPase"/>
</dbReference>
<evidence type="ECO:0000256" key="3">
    <source>
        <dbReference type="ARBA" id="ARBA00022475"/>
    </source>
</evidence>
<evidence type="ECO:0000256" key="4">
    <source>
        <dbReference type="ARBA" id="ARBA00022692"/>
    </source>
</evidence>
<evidence type="ECO:0000313" key="14">
    <source>
        <dbReference type="Proteomes" id="UP000288669"/>
    </source>
</evidence>
<dbReference type="InterPro" id="IPR017871">
    <property type="entry name" value="ABC_transporter-like_CS"/>
</dbReference>
<gene>
    <name evidence="13" type="ORF">CBF30_09240</name>
</gene>
<dbReference type="RefSeq" id="WP_126825660.1">
    <property type="nucleotide sequence ID" value="NZ_JBHLWU010000001.1"/>
</dbReference>
<dbReference type="Gene3D" id="1.20.1560.10">
    <property type="entry name" value="ABC transporter type 1, transmembrane domain"/>
    <property type="match status" value="1"/>
</dbReference>
<keyword evidence="6" id="KW-0067">ATP-binding</keyword>
<keyword evidence="3" id="KW-1003">Cell membrane</keyword>
<evidence type="ECO:0000259" key="11">
    <source>
        <dbReference type="PROSITE" id="PS50893"/>
    </source>
</evidence>
<organism evidence="13 14">
    <name type="scientific">Vagococcus entomophilus</name>
    <dbReference type="NCBI Taxonomy" id="1160095"/>
    <lineage>
        <taxon>Bacteria</taxon>
        <taxon>Bacillati</taxon>
        <taxon>Bacillota</taxon>
        <taxon>Bacilli</taxon>
        <taxon>Lactobacillales</taxon>
        <taxon>Enterococcaceae</taxon>
        <taxon>Vagococcus</taxon>
    </lineage>
</organism>
<dbReference type="OrthoDB" id="9802264at2"/>
<keyword evidence="8 10" id="KW-0472">Membrane</keyword>
<keyword evidence="2" id="KW-0813">Transport</keyword>
<comment type="caution">
    <text evidence="13">The sequence shown here is derived from an EMBL/GenBank/DDBJ whole genome shotgun (WGS) entry which is preliminary data.</text>
</comment>
<evidence type="ECO:0000313" key="13">
    <source>
        <dbReference type="EMBL" id="RSU06428.1"/>
    </source>
</evidence>
<protein>
    <recommendedName>
        <fullName evidence="15">ABC transporter ATP-binding protein</fullName>
    </recommendedName>
</protein>
<dbReference type="InterPro" id="IPR036640">
    <property type="entry name" value="ABC1_TM_sf"/>
</dbReference>
<dbReference type="CDD" id="cd07346">
    <property type="entry name" value="ABC_6TM_exporters"/>
    <property type="match status" value="1"/>
</dbReference>
<feature type="transmembrane region" description="Helical" evidence="10">
    <location>
        <begin position="60"/>
        <end position="81"/>
    </location>
</feature>
<keyword evidence="14" id="KW-1185">Reference proteome</keyword>
<comment type="subcellular location">
    <subcellularLocation>
        <location evidence="1">Cell membrane</location>
        <topology evidence="1">Multi-pass membrane protein</topology>
    </subcellularLocation>
</comment>